<dbReference type="AlphaFoldDB" id="A0A4Z0PV22"/>
<evidence type="ECO:0000313" key="1">
    <source>
        <dbReference type="EMBL" id="TGE21345.1"/>
    </source>
</evidence>
<accession>A0A4Z0PV22</accession>
<sequence length="114" mass="12445">MKNYLLCLAAGLLTGCLATKVSPDTPDSVFFLPDAAGQVQLSSLNSAQHLKITEQRQVADTLLLSYEKRFVSKRSEPAPGANTVRLTPSVRLVKCADQVFRVVRQGTAVTLERQ</sequence>
<organism evidence="1 2">
    <name type="scientific">Hymenobacter aquaticus</name>
    <dbReference type="NCBI Taxonomy" id="1867101"/>
    <lineage>
        <taxon>Bacteria</taxon>
        <taxon>Pseudomonadati</taxon>
        <taxon>Bacteroidota</taxon>
        <taxon>Cytophagia</taxon>
        <taxon>Cytophagales</taxon>
        <taxon>Hymenobacteraceae</taxon>
        <taxon>Hymenobacter</taxon>
    </lineage>
</organism>
<keyword evidence="2" id="KW-1185">Reference proteome</keyword>
<dbReference type="RefSeq" id="WP_135463895.1">
    <property type="nucleotide sequence ID" value="NZ_SRLC01000002.1"/>
</dbReference>
<evidence type="ECO:0000313" key="2">
    <source>
        <dbReference type="Proteomes" id="UP000297549"/>
    </source>
</evidence>
<reference evidence="1 2" key="1">
    <citation type="submission" date="2019-04" db="EMBL/GenBank/DDBJ databases">
        <authorList>
            <person name="Feng G."/>
            <person name="Zhang J."/>
            <person name="Zhu H."/>
        </authorList>
    </citation>
    <scope>NUCLEOTIDE SEQUENCE [LARGE SCALE GENOMIC DNA]</scope>
    <source>
        <strain evidence="1 2">JCM 31653</strain>
    </source>
</reference>
<dbReference type="Proteomes" id="UP000297549">
    <property type="component" value="Unassembled WGS sequence"/>
</dbReference>
<dbReference type="OrthoDB" id="886678at2"/>
<name>A0A4Z0PV22_9BACT</name>
<evidence type="ECO:0008006" key="3">
    <source>
        <dbReference type="Google" id="ProtNLM"/>
    </source>
</evidence>
<dbReference type="PROSITE" id="PS51257">
    <property type="entry name" value="PROKAR_LIPOPROTEIN"/>
    <property type="match status" value="1"/>
</dbReference>
<comment type="caution">
    <text evidence="1">The sequence shown here is derived from an EMBL/GenBank/DDBJ whole genome shotgun (WGS) entry which is preliminary data.</text>
</comment>
<gene>
    <name evidence="1" type="ORF">E5K00_13730</name>
</gene>
<proteinExistence type="predicted"/>
<dbReference type="EMBL" id="SRLC01000002">
    <property type="protein sequence ID" value="TGE21345.1"/>
    <property type="molecule type" value="Genomic_DNA"/>
</dbReference>
<protein>
    <recommendedName>
        <fullName evidence="3">Lipoprotein</fullName>
    </recommendedName>
</protein>